<dbReference type="KEGG" id="ffu:CLAFUR5_02430"/>
<keyword evidence="2" id="KW-1185">Reference proteome</keyword>
<proteinExistence type="predicted"/>
<organism evidence="1 2">
    <name type="scientific">Passalora fulva</name>
    <name type="common">Tomato leaf mold</name>
    <name type="synonym">Cladosporium fulvum</name>
    <dbReference type="NCBI Taxonomy" id="5499"/>
    <lineage>
        <taxon>Eukaryota</taxon>
        <taxon>Fungi</taxon>
        <taxon>Dikarya</taxon>
        <taxon>Ascomycota</taxon>
        <taxon>Pezizomycotina</taxon>
        <taxon>Dothideomycetes</taxon>
        <taxon>Dothideomycetidae</taxon>
        <taxon>Mycosphaerellales</taxon>
        <taxon>Mycosphaerellaceae</taxon>
        <taxon>Fulvia</taxon>
    </lineage>
</organism>
<dbReference type="AlphaFoldDB" id="A0A9Q8L9N9"/>
<accession>A0A9Q8L9N9</accession>
<dbReference type="RefSeq" id="XP_047757856.1">
    <property type="nucleotide sequence ID" value="XM_047901578.1"/>
</dbReference>
<dbReference type="GeneID" id="71982308"/>
<dbReference type="EMBL" id="CP090164">
    <property type="protein sequence ID" value="UJO13490.1"/>
    <property type="molecule type" value="Genomic_DNA"/>
</dbReference>
<protein>
    <submittedName>
        <fullName evidence="1">Uncharacterized protein</fullName>
    </submittedName>
</protein>
<evidence type="ECO:0000313" key="2">
    <source>
        <dbReference type="Proteomes" id="UP000756132"/>
    </source>
</evidence>
<reference evidence="1" key="1">
    <citation type="submission" date="2021-12" db="EMBL/GenBank/DDBJ databases">
        <authorList>
            <person name="Zaccaron A."/>
            <person name="Stergiopoulos I."/>
        </authorList>
    </citation>
    <scope>NUCLEOTIDE SEQUENCE</scope>
    <source>
        <strain evidence="1">Race5_Kim</strain>
    </source>
</reference>
<evidence type="ECO:0000313" key="1">
    <source>
        <dbReference type="EMBL" id="UJO13490.1"/>
    </source>
</evidence>
<dbReference type="Proteomes" id="UP000756132">
    <property type="component" value="Chromosome 2"/>
</dbReference>
<gene>
    <name evidence="1" type="ORF">CLAFUR5_02430</name>
</gene>
<reference evidence="1" key="2">
    <citation type="journal article" date="2022" name="Microb. Genom.">
        <title>A chromosome-scale genome assembly of the tomato pathogen Cladosporium fulvum reveals a compartmentalized genome architecture and the presence of a dispensable chromosome.</title>
        <authorList>
            <person name="Zaccaron A.Z."/>
            <person name="Chen L.H."/>
            <person name="Samaras A."/>
            <person name="Stergiopoulos I."/>
        </authorList>
    </citation>
    <scope>NUCLEOTIDE SEQUENCE</scope>
    <source>
        <strain evidence="1">Race5_Kim</strain>
    </source>
</reference>
<name>A0A9Q8L9N9_PASFU</name>
<sequence>MSAWQGLEPHDLLYMVEEGMVTAKDVAGEYAYEMCKKCTSEECADAISKQTGEEFDANNFWQRVVNHLIRKVGSKDRSPQGPLRTAIDALQAERIANGLTVSEGRKKK</sequence>